<comment type="caution">
    <text evidence="1">The sequence shown here is derived from an EMBL/GenBank/DDBJ whole genome shotgun (WGS) entry which is preliminary data.</text>
</comment>
<dbReference type="EMBL" id="JMPJ01000017">
    <property type="protein sequence ID" value="KFC85756.1"/>
    <property type="molecule type" value="Genomic_DNA"/>
</dbReference>
<reference evidence="1 2" key="1">
    <citation type="submission" date="2014-05" db="EMBL/GenBank/DDBJ databases">
        <title>ATOL: Assembling a taxonomically balanced genome-scale reconstruction of the evolutionary history of the Enterobacteriaceae.</title>
        <authorList>
            <person name="Plunkett G.III."/>
            <person name="Neeno-Eckwall E.C."/>
            <person name="Glasner J.D."/>
            <person name="Perna N.T."/>
        </authorList>
    </citation>
    <scope>NUCLEOTIDE SEQUENCE [LARGE SCALE GENOMIC DNA]</scope>
    <source>
        <strain evidence="1 2">ATCC 33852</strain>
    </source>
</reference>
<evidence type="ECO:0000313" key="1">
    <source>
        <dbReference type="EMBL" id="KFC85756.1"/>
    </source>
</evidence>
<sequence>MVCPCANSLIYRESSMMLADYYFIFPLADKRLAKVKTRNINAAKSSFAG</sequence>
<proteinExistence type="predicted"/>
<name>A0A085GPW1_EWIA3</name>
<dbReference type="AlphaFoldDB" id="A0A085GPW1"/>
<protein>
    <submittedName>
        <fullName evidence="1">Uncharacterized protein</fullName>
    </submittedName>
</protein>
<organism evidence="1 2">
    <name type="scientific">Ewingella americana (strain ATCC 33852 / DSM 4580 / CCUG 14506 / JCM 5911 / LMG 7869 / NCTC 12157 / CDC 1468-78)</name>
    <dbReference type="NCBI Taxonomy" id="910964"/>
    <lineage>
        <taxon>Bacteria</taxon>
        <taxon>Pseudomonadati</taxon>
        <taxon>Pseudomonadota</taxon>
        <taxon>Gammaproteobacteria</taxon>
        <taxon>Enterobacterales</taxon>
        <taxon>Yersiniaceae</taxon>
        <taxon>Ewingella</taxon>
    </lineage>
</organism>
<evidence type="ECO:0000313" key="2">
    <source>
        <dbReference type="Proteomes" id="UP000028640"/>
    </source>
</evidence>
<accession>A0A085GPW1</accession>
<gene>
    <name evidence="1" type="ORF">GEAM_0232</name>
</gene>
<dbReference type="Proteomes" id="UP000028640">
    <property type="component" value="Unassembled WGS sequence"/>
</dbReference>
<keyword evidence="2" id="KW-1185">Reference proteome</keyword>